<dbReference type="EMBL" id="LSDT01000002">
    <property type="protein sequence ID" value="KXB93124.1"/>
    <property type="molecule type" value="Genomic_DNA"/>
</dbReference>
<accession>A0A134CLU8</accession>
<proteinExistence type="predicted"/>
<reference evidence="2" key="1">
    <citation type="submission" date="2016-01" db="EMBL/GenBank/DDBJ databases">
        <authorList>
            <person name="Mitreva M."/>
            <person name="Pepin K.H."/>
            <person name="Mihindukulasuriya K.A."/>
            <person name="Fulton R."/>
            <person name="Fronick C."/>
            <person name="O'Laughlin M."/>
            <person name="Miner T."/>
            <person name="Herter B."/>
            <person name="Rosa B.A."/>
            <person name="Cordes M."/>
            <person name="Tomlinson C."/>
            <person name="Wollam A."/>
            <person name="Palsikar V.B."/>
            <person name="Mardis E.R."/>
            <person name="Wilson R.K."/>
        </authorList>
    </citation>
    <scope>NUCLEOTIDE SEQUENCE [LARGE SCALE GENOMIC DNA]</scope>
    <source>
        <strain evidence="2">KA00182</strain>
    </source>
</reference>
<keyword evidence="2" id="KW-1185">Reference proteome</keyword>
<dbReference type="STRING" id="1588748.HMPREF3182_00040"/>
<organism evidence="1 2">
    <name type="scientific">Megasphaera hutchinsoni</name>
    <dbReference type="NCBI Taxonomy" id="1588748"/>
    <lineage>
        <taxon>Bacteria</taxon>
        <taxon>Bacillati</taxon>
        <taxon>Bacillota</taxon>
        <taxon>Negativicutes</taxon>
        <taxon>Veillonellales</taxon>
        <taxon>Veillonellaceae</taxon>
        <taxon>Megasphaera</taxon>
    </lineage>
</organism>
<dbReference type="Proteomes" id="UP000070160">
    <property type="component" value="Unassembled WGS sequence"/>
</dbReference>
<evidence type="ECO:0000313" key="1">
    <source>
        <dbReference type="EMBL" id="KXB93124.1"/>
    </source>
</evidence>
<sequence length="42" mass="5030">MGVLCRNKDGDIFLINVSCHKKDIFFTPYQWYNKKRHLVATE</sequence>
<dbReference type="AlphaFoldDB" id="A0A134CLU8"/>
<evidence type="ECO:0000313" key="2">
    <source>
        <dbReference type="Proteomes" id="UP000070160"/>
    </source>
</evidence>
<gene>
    <name evidence="1" type="ORF">HMPREF3182_00040</name>
</gene>
<comment type="caution">
    <text evidence="1">The sequence shown here is derived from an EMBL/GenBank/DDBJ whole genome shotgun (WGS) entry which is preliminary data.</text>
</comment>
<name>A0A134CLU8_9FIRM</name>
<protein>
    <submittedName>
        <fullName evidence="1">Uncharacterized protein</fullName>
    </submittedName>
</protein>